<dbReference type="CDD" id="cd24013">
    <property type="entry name" value="ASKHA_ATPase_BT3980-like"/>
    <property type="match status" value="1"/>
</dbReference>
<reference evidence="1" key="2">
    <citation type="submission" date="2021-04" db="EMBL/GenBank/DDBJ databases">
        <authorList>
            <person name="Gilroy R."/>
        </authorList>
    </citation>
    <scope>NUCLEOTIDE SEQUENCE</scope>
    <source>
        <strain evidence="1">ChiHjej12B11-24981</strain>
    </source>
</reference>
<comment type="caution">
    <text evidence="1">The sequence shown here is derived from an EMBL/GenBank/DDBJ whole genome shotgun (WGS) entry which is preliminary data.</text>
</comment>
<name>A0A9D2A4K5_9BACE</name>
<dbReference type="AlphaFoldDB" id="A0A9D2A4K5"/>
<evidence type="ECO:0000313" key="2">
    <source>
        <dbReference type="Proteomes" id="UP000824023"/>
    </source>
</evidence>
<dbReference type="EMBL" id="DXCK01000052">
    <property type="protein sequence ID" value="HIZ01306.1"/>
    <property type="molecule type" value="Genomic_DNA"/>
</dbReference>
<protein>
    <submittedName>
        <fullName evidence="1">DUF3822 family protein</fullName>
    </submittedName>
</protein>
<sequence length="261" mass="30158">MMGIMNCSNTERCILSMRISTDGFVFAVSNPLDNRDEGWELENYPVDVTLPLALNLRQAFSQLKWLERPFRKVKVLLATKRFTLLPMEYFKDDCVEAFFYQNHSKEENEMVLYNTLSNSNAAVLFGIDRSVVEAVQELQPEAKFYAQVSPLIDHFAVKSRLSNTRKLYVHVRREYIDVLGYEAGRLLLVNAYKCGQQADCIYYILCIWQMLGFDQENDELYLLGGLDEKPDLLTGLKDFIRWVSVMEPAGNMDLQTVVLCE</sequence>
<accession>A0A9D2A4K5</accession>
<proteinExistence type="predicted"/>
<reference evidence="1" key="1">
    <citation type="journal article" date="2021" name="PeerJ">
        <title>Extensive microbial diversity within the chicken gut microbiome revealed by metagenomics and culture.</title>
        <authorList>
            <person name="Gilroy R."/>
            <person name="Ravi A."/>
            <person name="Getino M."/>
            <person name="Pursley I."/>
            <person name="Horton D.L."/>
            <person name="Alikhan N.F."/>
            <person name="Baker D."/>
            <person name="Gharbi K."/>
            <person name="Hall N."/>
            <person name="Watson M."/>
            <person name="Adriaenssens E.M."/>
            <person name="Foster-Nyarko E."/>
            <person name="Jarju S."/>
            <person name="Secka A."/>
            <person name="Antonio M."/>
            <person name="Oren A."/>
            <person name="Chaudhuri R.R."/>
            <person name="La Ragione R."/>
            <person name="Hildebrand F."/>
            <person name="Pallen M.J."/>
        </authorList>
    </citation>
    <scope>NUCLEOTIDE SEQUENCE</scope>
    <source>
        <strain evidence="1">ChiHjej12B11-24981</strain>
    </source>
</reference>
<dbReference type="Pfam" id="PF12864">
    <property type="entry name" value="DUF3822"/>
    <property type="match status" value="1"/>
</dbReference>
<dbReference type="InterPro" id="IPR024213">
    <property type="entry name" value="DUF3822"/>
</dbReference>
<evidence type="ECO:0000313" key="1">
    <source>
        <dbReference type="EMBL" id="HIZ01306.1"/>
    </source>
</evidence>
<dbReference type="Proteomes" id="UP000824023">
    <property type="component" value="Unassembled WGS sequence"/>
</dbReference>
<dbReference type="Gene3D" id="3.30.420.250">
    <property type="match status" value="1"/>
</dbReference>
<gene>
    <name evidence="1" type="ORF">H9819_03515</name>
</gene>
<organism evidence="1 2">
    <name type="scientific">Candidatus Bacteroides merdipullorum</name>
    <dbReference type="NCBI Taxonomy" id="2838474"/>
    <lineage>
        <taxon>Bacteria</taxon>
        <taxon>Pseudomonadati</taxon>
        <taxon>Bacteroidota</taxon>
        <taxon>Bacteroidia</taxon>
        <taxon>Bacteroidales</taxon>
        <taxon>Bacteroidaceae</taxon>
        <taxon>Bacteroides</taxon>
    </lineage>
</organism>
<dbReference type="Gene3D" id="3.30.420.260">
    <property type="match status" value="1"/>
</dbReference>